<feature type="compositionally biased region" description="Basic and acidic residues" evidence="1">
    <location>
        <begin position="56"/>
        <end position="67"/>
    </location>
</feature>
<evidence type="ECO:0000256" key="1">
    <source>
        <dbReference type="SAM" id="MobiDB-lite"/>
    </source>
</evidence>
<dbReference type="Proteomes" id="UP000002357">
    <property type="component" value="Chromosome"/>
</dbReference>
<keyword evidence="3" id="KW-1185">Reference proteome</keyword>
<dbReference type="AlphaFoldDB" id="B5GWW2"/>
<reference evidence="2 3" key="1">
    <citation type="journal article" date="2010" name="Genome Biol. Evol.">
        <title>The sequence of a 1.8-mb bacterial linear plasmid reveals a rich evolutionary reservoir of secondary metabolic pathways.</title>
        <authorList>
            <person name="Medema M.H."/>
            <person name="Trefzer A."/>
            <person name="Kovalchuk A."/>
            <person name="van den Berg M."/>
            <person name="Mueller U."/>
            <person name="Heijne W."/>
            <person name="Wu L."/>
            <person name="Alam M.T."/>
            <person name="Ronning C.M."/>
            <person name="Nierman W.C."/>
            <person name="Bovenberg R.A.L."/>
            <person name="Breitling R."/>
            <person name="Takano E."/>
        </authorList>
    </citation>
    <scope>NUCLEOTIDE SEQUENCE [LARGE SCALE GENOMIC DNA]</scope>
    <source>
        <strain evidence="3">ATCC 27064 / DSM 738 / JCM 4710 / NBRC 13307 / NCIMB 12785 / NRRL 3585 / VKM Ac-602</strain>
    </source>
</reference>
<protein>
    <submittedName>
        <fullName evidence="2">Uncharacterized protein</fullName>
    </submittedName>
</protein>
<feature type="region of interest" description="Disordered" evidence="1">
    <location>
        <begin position="1"/>
        <end position="67"/>
    </location>
</feature>
<sequence length="67" mass="6825">MGEKGAGASGPVPSAGRRPTGDGARTAPVPLPYGLRPASPPRTDGAERGFSARPANSRDADDTPRIR</sequence>
<accession>B5GWW2</accession>
<name>B5GWW2_STRCL</name>
<evidence type="ECO:0000313" key="2">
    <source>
        <dbReference type="EMBL" id="EFG05836.1"/>
    </source>
</evidence>
<evidence type="ECO:0000313" key="3">
    <source>
        <dbReference type="Proteomes" id="UP000002357"/>
    </source>
</evidence>
<dbReference type="EMBL" id="CM000913">
    <property type="protein sequence ID" value="EFG05836.1"/>
    <property type="molecule type" value="Genomic_DNA"/>
</dbReference>
<gene>
    <name evidence="2" type="ORF">SCLAV_0760</name>
</gene>
<proteinExistence type="predicted"/>
<organism evidence="2 3">
    <name type="scientific">Streptomyces clavuligerus</name>
    <dbReference type="NCBI Taxonomy" id="1901"/>
    <lineage>
        <taxon>Bacteria</taxon>
        <taxon>Bacillati</taxon>
        <taxon>Actinomycetota</taxon>
        <taxon>Actinomycetes</taxon>
        <taxon>Kitasatosporales</taxon>
        <taxon>Streptomycetaceae</taxon>
        <taxon>Streptomyces</taxon>
    </lineage>
</organism>